<evidence type="ECO:0000313" key="2">
    <source>
        <dbReference type="EMBL" id="EGT32658.1"/>
    </source>
</evidence>
<dbReference type="AlphaFoldDB" id="G0NJH1"/>
<keyword evidence="3" id="KW-1185">Reference proteome</keyword>
<evidence type="ECO:0000256" key="1">
    <source>
        <dbReference type="SAM" id="MobiDB-lite"/>
    </source>
</evidence>
<dbReference type="Proteomes" id="UP000008068">
    <property type="component" value="Unassembled WGS sequence"/>
</dbReference>
<reference evidence="3" key="1">
    <citation type="submission" date="2011-07" db="EMBL/GenBank/DDBJ databases">
        <authorList>
            <consortium name="Caenorhabditis brenneri Sequencing and Analysis Consortium"/>
            <person name="Wilson R.K."/>
        </authorList>
    </citation>
    <scope>NUCLEOTIDE SEQUENCE [LARGE SCALE GENOMIC DNA]</scope>
    <source>
        <strain evidence="3">PB2801</strain>
    </source>
</reference>
<feature type="region of interest" description="Disordered" evidence="1">
    <location>
        <begin position="240"/>
        <end position="259"/>
    </location>
</feature>
<dbReference type="STRING" id="135651.G0NJH1"/>
<dbReference type="InParanoid" id="G0NJH1"/>
<accession>G0NJH1</accession>
<protein>
    <submittedName>
        <fullName evidence="2">Uncharacterized protein</fullName>
    </submittedName>
</protein>
<dbReference type="eggNOG" id="ENOG502TH14">
    <property type="taxonomic scope" value="Eukaryota"/>
</dbReference>
<dbReference type="OrthoDB" id="5844501at2759"/>
<name>G0NJH1_CAEBE</name>
<feature type="compositionally biased region" description="Basic residues" evidence="1">
    <location>
        <begin position="248"/>
        <end position="259"/>
    </location>
</feature>
<dbReference type="FunCoup" id="G0NJH1">
    <property type="interactions" value="657"/>
</dbReference>
<evidence type="ECO:0000313" key="3">
    <source>
        <dbReference type="Proteomes" id="UP000008068"/>
    </source>
</evidence>
<gene>
    <name evidence="2" type="ORF">CAEBREN_07776</name>
</gene>
<organism evidence="3">
    <name type="scientific">Caenorhabditis brenneri</name>
    <name type="common">Nematode worm</name>
    <dbReference type="NCBI Taxonomy" id="135651"/>
    <lineage>
        <taxon>Eukaryota</taxon>
        <taxon>Metazoa</taxon>
        <taxon>Ecdysozoa</taxon>
        <taxon>Nematoda</taxon>
        <taxon>Chromadorea</taxon>
        <taxon>Rhabditida</taxon>
        <taxon>Rhabditina</taxon>
        <taxon>Rhabditomorpha</taxon>
        <taxon>Rhabditoidea</taxon>
        <taxon>Rhabditidae</taxon>
        <taxon>Peloderinae</taxon>
        <taxon>Caenorhabditis</taxon>
    </lineage>
</organism>
<proteinExistence type="predicted"/>
<dbReference type="HOGENOM" id="CLU_1082732_0_0_1"/>
<feature type="region of interest" description="Disordered" evidence="1">
    <location>
        <begin position="182"/>
        <end position="228"/>
    </location>
</feature>
<sequence length="259" mass="29942">MEEWKSSFRDIYNRSPTASDVSVAPNHIRALLQSETKKTVIEEKQVKKGVKRNNLEMKMMENEQFSPVKKRSKLNNLDELTEKDGFPLTLRTSPRKKITSYNTSPMKRIALSPIKRNSLSPRKNLLETTPFQFDDFSPIKSYSRSATKSAVKCSLTPIKSPTKQPYQRQLFNKDLEMLLLPTPEKGEHDEGPAEEFDDETNEEVSKARAFKPASRRLGGSSKSDTNFQKINLRKKQFVRGKVTAEQKRKLKRKQMFKKK</sequence>
<dbReference type="EMBL" id="GL379896">
    <property type="protein sequence ID" value="EGT32658.1"/>
    <property type="molecule type" value="Genomic_DNA"/>
</dbReference>
<dbReference type="OMA" id="FLHECPP"/>
<feature type="compositionally biased region" description="Acidic residues" evidence="1">
    <location>
        <begin position="192"/>
        <end position="202"/>
    </location>
</feature>